<protein>
    <submittedName>
        <fullName evidence="6">Zinc finger MYND domain-containing protein</fullName>
    </submittedName>
</protein>
<dbReference type="SUPFAM" id="SSF144232">
    <property type="entry name" value="HIT/MYND zinc finger-like"/>
    <property type="match status" value="1"/>
</dbReference>
<dbReference type="OrthoDB" id="432970at2759"/>
<dbReference type="AlphaFoldDB" id="A0A9P3GEA7"/>
<dbReference type="Pfam" id="PF01753">
    <property type="entry name" value="zf-MYND"/>
    <property type="match status" value="1"/>
</dbReference>
<keyword evidence="2 4" id="KW-0863">Zinc-finger</keyword>
<gene>
    <name evidence="6" type="ORF">PsYK624_094950</name>
</gene>
<keyword evidence="3" id="KW-0862">Zinc</keyword>
<dbReference type="GO" id="GO:0008270">
    <property type="term" value="F:zinc ion binding"/>
    <property type="evidence" value="ECO:0007669"/>
    <property type="project" value="UniProtKB-KW"/>
</dbReference>
<dbReference type="EMBL" id="BPQB01000031">
    <property type="protein sequence ID" value="GJE93336.1"/>
    <property type="molecule type" value="Genomic_DNA"/>
</dbReference>
<evidence type="ECO:0000256" key="4">
    <source>
        <dbReference type="PROSITE-ProRule" id="PRU00134"/>
    </source>
</evidence>
<keyword evidence="7" id="KW-1185">Reference proteome</keyword>
<organism evidence="6 7">
    <name type="scientific">Phanerochaete sordida</name>
    <dbReference type="NCBI Taxonomy" id="48140"/>
    <lineage>
        <taxon>Eukaryota</taxon>
        <taxon>Fungi</taxon>
        <taxon>Dikarya</taxon>
        <taxon>Basidiomycota</taxon>
        <taxon>Agaricomycotina</taxon>
        <taxon>Agaricomycetes</taxon>
        <taxon>Polyporales</taxon>
        <taxon>Phanerochaetaceae</taxon>
        <taxon>Phanerochaete</taxon>
    </lineage>
</organism>
<dbReference type="InterPro" id="IPR002893">
    <property type="entry name" value="Znf_MYND"/>
</dbReference>
<reference evidence="6 7" key="1">
    <citation type="submission" date="2021-08" db="EMBL/GenBank/DDBJ databases">
        <title>Draft Genome Sequence of Phanerochaete sordida strain YK-624.</title>
        <authorList>
            <person name="Mori T."/>
            <person name="Dohra H."/>
            <person name="Suzuki T."/>
            <person name="Kawagishi H."/>
            <person name="Hirai H."/>
        </authorList>
    </citation>
    <scope>NUCLEOTIDE SEQUENCE [LARGE SCALE GENOMIC DNA]</scope>
    <source>
        <strain evidence="6 7">YK-624</strain>
    </source>
</reference>
<evidence type="ECO:0000256" key="3">
    <source>
        <dbReference type="ARBA" id="ARBA00022833"/>
    </source>
</evidence>
<evidence type="ECO:0000259" key="5">
    <source>
        <dbReference type="PROSITE" id="PS50865"/>
    </source>
</evidence>
<evidence type="ECO:0000313" key="7">
    <source>
        <dbReference type="Proteomes" id="UP000703269"/>
    </source>
</evidence>
<name>A0A9P3GEA7_9APHY</name>
<feature type="domain" description="MYND-type" evidence="5">
    <location>
        <begin position="487"/>
        <end position="526"/>
    </location>
</feature>
<proteinExistence type="predicted"/>
<dbReference type="Proteomes" id="UP000703269">
    <property type="component" value="Unassembled WGS sequence"/>
</dbReference>
<evidence type="ECO:0000256" key="1">
    <source>
        <dbReference type="ARBA" id="ARBA00022723"/>
    </source>
</evidence>
<dbReference type="Gene3D" id="6.10.140.2220">
    <property type="match status" value="1"/>
</dbReference>
<dbReference type="PROSITE" id="PS50865">
    <property type="entry name" value="ZF_MYND_2"/>
    <property type="match status" value="1"/>
</dbReference>
<accession>A0A9P3GEA7</accession>
<sequence>MLKHWLELFPDDASDASQDASTTRTSFVERFHQVAASWPQLLCELCATEADDYDVDAWGWFQDFGDAVRDAPMATWSKAWEAGFLLVLAEAIDRGFLCGFTREQLVAEDRDDCFDRVNHMLGLLLTCTQRMIAGDCPQEVAQVLDVLQDTVLKVFAALWDTKDSFLIAEYTAAEGEIMDLRPGFGGLWEDRLDSVYNTLRELGYLTFKKLQEHRSIDIFKSHIPDVLLVTWVHAPYTSTRMCGLACMMRTVYDADEVTDMFPDFLASALGGSTRCKHVTDAIIRDLAEEEVTGLALANVVSFLKIWSNTFVDIGMNLADEEKLAPYCLAAARRQLCREDNTNPETFIDIMSGVFDNLELELEIHGRQYYDLVDLLCEYVSLSIQQNDARPPPYFEKHMDWLLKRIHHRAKDNSPKTLALRAHTQAAWQAVTDAMQRRRLVHRSIAWMQFAQFWFVLQGHLWPAPAVGDVVRAPFGAFERCAWRECLCSRHKPAHKLRSCRGCEQVVYCGKRCQKSDWEQGGHRERCRVVAQ</sequence>
<evidence type="ECO:0000256" key="2">
    <source>
        <dbReference type="ARBA" id="ARBA00022771"/>
    </source>
</evidence>
<comment type="caution">
    <text evidence="6">The sequence shown here is derived from an EMBL/GenBank/DDBJ whole genome shotgun (WGS) entry which is preliminary data.</text>
</comment>
<keyword evidence="1" id="KW-0479">Metal-binding</keyword>
<evidence type="ECO:0000313" key="6">
    <source>
        <dbReference type="EMBL" id="GJE93336.1"/>
    </source>
</evidence>